<dbReference type="Pfam" id="PF02801">
    <property type="entry name" value="Ketoacyl-synt_C"/>
    <property type="match status" value="1"/>
</dbReference>
<comment type="caution">
    <text evidence="5">The sequence shown here is derived from an EMBL/GenBank/DDBJ whole genome shotgun (WGS) entry which is preliminary data.</text>
</comment>
<dbReference type="AlphaFoldDB" id="A0A9D2E9K6"/>
<evidence type="ECO:0000313" key="5">
    <source>
        <dbReference type="EMBL" id="HIZ33287.1"/>
    </source>
</evidence>
<dbReference type="EMBL" id="DXBX01000055">
    <property type="protein sequence ID" value="HIZ33287.1"/>
    <property type="molecule type" value="Genomic_DNA"/>
</dbReference>
<dbReference type="InterPro" id="IPR016039">
    <property type="entry name" value="Thiolase-like"/>
</dbReference>
<feature type="domain" description="Ketosynthase family 3 (KS3)" evidence="4">
    <location>
        <begin position="11"/>
        <end position="402"/>
    </location>
</feature>
<dbReference type="PROSITE" id="PS52004">
    <property type="entry name" value="KS3_2"/>
    <property type="match status" value="1"/>
</dbReference>
<reference evidence="5" key="2">
    <citation type="submission" date="2021-04" db="EMBL/GenBank/DDBJ databases">
        <authorList>
            <person name="Gilroy R."/>
        </authorList>
    </citation>
    <scope>NUCLEOTIDE SEQUENCE</scope>
    <source>
        <strain evidence="5">ChiHjej9B8-1298</strain>
    </source>
</reference>
<proteinExistence type="inferred from homology"/>
<reference evidence="5" key="1">
    <citation type="journal article" date="2021" name="PeerJ">
        <title>Extensive microbial diversity within the chicken gut microbiome revealed by metagenomics and culture.</title>
        <authorList>
            <person name="Gilroy R."/>
            <person name="Ravi A."/>
            <person name="Getino M."/>
            <person name="Pursley I."/>
            <person name="Horton D.L."/>
            <person name="Alikhan N.F."/>
            <person name="Baker D."/>
            <person name="Gharbi K."/>
            <person name="Hall N."/>
            <person name="Watson M."/>
            <person name="Adriaenssens E.M."/>
            <person name="Foster-Nyarko E."/>
            <person name="Jarju S."/>
            <person name="Secka A."/>
            <person name="Antonio M."/>
            <person name="Oren A."/>
            <person name="Chaudhuri R.R."/>
            <person name="La Ragione R."/>
            <person name="Hildebrand F."/>
            <person name="Pallen M.J."/>
        </authorList>
    </citation>
    <scope>NUCLEOTIDE SEQUENCE</scope>
    <source>
        <strain evidence="5">ChiHjej9B8-1298</strain>
    </source>
</reference>
<name>A0A9D2E9K6_9BACE</name>
<evidence type="ECO:0000313" key="6">
    <source>
        <dbReference type="Proteomes" id="UP000824028"/>
    </source>
</evidence>
<dbReference type="PANTHER" id="PTHR11712">
    <property type="entry name" value="POLYKETIDE SYNTHASE-RELATED"/>
    <property type="match status" value="1"/>
</dbReference>
<dbReference type="SMART" id="SM00825">
    <property type="entry name" value="PKS_KS"/>
    <property type="match status" value="1"/>
</dbReference>
<evidence type="ECO:0000256" key="3">
    <source>
        <dbReference type="RuleBase" id="RU003694"/>
    </source>
</evidence>
<dbReference type="GO" id="GO:0004315">
    <property type="term" value="F:3-oxoacyl-[acyl-carrier-protein] synthase activity"/>
    <property type="evidence" value="ECO:0007669"/>
    <property type="project" value="TreeGrafter"/>
</dbReference>
<protein>
    <submittedName>
        <fullName evidence="5">Beta-ketoacyl-[acyl-carrier-protein] synthase family protein</fullName>
    </submittedName>
</protein>
<dbReference type="SUPFAM" id="SSF53901">
    <property type="entry name" value="Thiolase-like"/>
    <property type="match status" value="2"/>
</dbReference>
<dbReference type="Proteomes" id="UP000824028">
    <property type="component" value="Unassembled WGS sequence"/>
</dbReference>
<keyword evidence="2 3" id="KW-0808">Transferase</keyword>
<dbReference type="PANTHER" id="PTHR11712:SF336">
    <property type="entry name" value="3-OXOACYL-[ACYL-CARRIER-PROTEIN] SYNTHASE, MITOCHONDRIAL"/>
    <property type="match status" value="1"/>
</dbReference>
<dbReference type="GO" id="GO:0006633">
    <property type="term" value="P:fatty acid biosynthetic process"/>
    <property type="evidence" value="ECO:0007669"/>
    <property type="project" value="TreeGrafter"/>
</dbReference>
<gene>
    <name evidence="5" type="ORF">H9814_07095</name>
</gene>
<dbReference type="CDD" id="cd00834">
    <property type="entry name" value="KAS_I_II"/>
    <property type="match status" value="1"/>
</dbReference>
<dbReference type="Pfam" id="PF13723">
    <property type="entry name" value="Ketoacyl-synt_2"/>
    <property type="match status" value="1"/>
</dbReference>
<sequence length="603" mass="64350">MSRTEDTTAVNSLVYITGMGILSAIGNGRAETERALLEGRSGVEQLRLLPSVHQDLPCGEVKLSNEELRGRLHIPADKPCNRTALLGIEAIRQALEQSGLPLDEAWLLSGTTVGGMDSTEQHFLEMLEGDDWLSLLATHDSGSTTGLMADYFGIPARRTLTVSTACSSAANALIVGANMIKTGEAEAVIAGGSEALSLFHLNGFHTLMILDTERCRPFDETRRGLNLGEGAGFVVLESAASVRRRGAKPLAILSGYGNRCDAFHQTASSDNGEGAALAMQEALDMAGLTPQAIGYVNAHGTGTPNNDASESAALQRIFDKSVPPVSSTKPFTGHATSAAGGIEAVISLLALQDGFIPANLGWAHPMPGGIVPSAGEQGGVLRHVMCNSFGFGGNDSSLIFSRLDAEGFDGEACGEVRSLTASFEVATVSCVRSTPDAPLDNLREFMTPIESRRLCKLLKSALMTSLTALRQAGVETPDAIIVGTSYGMLENSEKFLLELCREGEHGLSPTLFMQSTHNTIAGTLAIRTHCHGYNITYTQLGEEETLDLCRRDAERLMRLGRIRNALIGYYNEVTPALHDMVLRLRGEDLPVGVTSTAMFLEKR</sequence>
<dbReference type="Gene3D" id="3.40.47.10">
    <property type="match status" value="2"/>
</dbReference>
<evidence type="ECO:0000256" key="2">
    <source>
        <dbReference type="ARBA" id="ARBA00022679"/>
    </source>
</evidence>
<comment type="similarity">
    <text evidence="1 3">Belongs to the thiolase-like superfamily. Beta-ketoacyl-ACP synthases family.</text>
</comment>
<dbReference type="InterPro" id="IPR014031">
    <property type="entry name" value="Ketoacyl_synth_C"/>
</dbReference>
<accession>A0A9D2E9K6</accession>
<evidence type="ECO:0000259" key="4">
    <source>
        <dbReference type="PROSITE" id="PS52004"/>
    </source>
</evidence>
<dbReference type="InterPro" id="IPR000794">
    <property type="entry name" value="Beta-ketoacyl_synthase"/>
</dbReference>
<organism evidence="5 6">
    <name type="scientific">Candidatus Bacteroides merdigallinarum</name>
    <dbReference type="NCBI Taxonomy" id="2838473"/>
    <lineage>
        <taxon>Bacteria</taxon>
        <taxon>Pseudomonadati</taxon>
        <taxon>Bacteroidota</taxon>
        <taxon>Bacteroidia</taxon>
        <taxon>Bacteroidales</taxon>
        <taxon>Bacteroidaceae</taxon>
        <taxon>Bacteroides</taxon>
    </lineage>
</organism>
<evidence type="ECO:0000256" key="1">
    <source>
        <dbReference type="ARBA" id="ARBA00008467"/>
    </source>
</evidence>
<dbReference type="InterPro" id="IPR020841">
    <property type="entry name" value="PKS_Beta-ketoAc_synthase_dom"/>
</dbReference>
<dbReference type="InterPro" id="IPR014030">
    <property type="entry name" value="Ketoacyl_synth_N"/>
</dbReference>
<dbReference type="Pfam" id="PF00109">
    <property type="entry name" value="ketoacyl-synt"/>
    <property type="match status" value="1"/>
</dbReference>